<evidence type="ECO:0000259" key="3">
    <source>
        <dbReference type="Pfam" id="PF25091"/>
    </source>
</evidence>
<gene>
    <name evidence="4" type="ORF">HS088_TW18G00834</name>
</gene>
<dbReference type="Proteomes" id="UP000593562">
    <property type="component" value="Unassembled WGS sequence"/>
</dbReference>
<dbReference type="EMBL" id="JAAARO010000018">
    <property type="protein sequence ID" value="KAF5732144.1"/>
    <property type="molecule type" value="Genomic_DNA"/>
</dbReference>
<evidence type="ECO:0000256" key="2">
    <source>
        <dbReference type="SAM" id="MobiDB-lite"/>
    </source>
</evidence>
<comment type="caution">
    <text evidence="4">The sequence shown here is derived from an EMBL/GenBank/DDBJ whole genome shotgun (WGS) entry which is preliminary data.</text>
</comment>
<proteinExistence type="predicted"/>
<name>A0A7J7CD98_TRIWF</name>
<dbReference type="GO" id="GO:0003006">
    <property type="term" value="P:developmental process involved in reproduction"/>
    <property type="evidence" value="ECO:0007669"/>
    <property type="project" value="TreeGrafter"/>
</dbReference>
<sequence length="330" mass="36866">MMEALYKKLYDKYDKLKKKKMFELDEVNKDQEVKFLNYVSAAEELIQHLRSENDRLRMEVNDLRNEVASIRSTKDGQCAEYQKLLLEENQNNKMLSEEVERLQMLNQEGLSSSSKGANTDNAQLSASCGTQVVSGKASSGSSRRMTKKRSWESGVETDIPNGPSKRKTISHTGAEFKGLVMPVSSGVDDAIVRETAEGLSKKTLFSGALAYDQWPECCKRITNGLGGDINDQGSANCLFQALVESLVGMKLSAKSQGEGLSISAVHHSSGYSFSLTWVNKTAGEECELLYRVLSLGTFERVAPEWMREMLRFSTSMCPIFFERVARVMKL</sequence>
<feature type="coiled-coil region" evidence="1">
    <location>
        <begin position="39"/>
        <end position="105"/>
    </location>
</feature>
<dbReference type="Pfam" id="PF25091">
    <property type="entry name" value="DUF7806"/>
    <property type="match status" value="1"/>
</dbReference>
<protein>
    <submittedName>
        <fullName evidence="4">Titan9 putative isoform 1</fullName>
    </submittedName>
</protein>
<dbReference type="PANTHER" id="PTHR35489">
    <property type="entry name" value="TITAN9"/>
    <property type="match status" value="1"/>
</dbReference>
<dbReference type="AlphaFoldDB" id="A0A7J7CD98"/>
<evidence type="ECO:0000256" key="1">
    <source>
        <dbReference type="SAM" id="Coils"/>
    </source>
</evidence>
<dbReference type="InterPro" id="IPR056708">
    <property type="entry name" value="DUF7806"/>
</dbReference>
<keyword evidence="1" id="KW-0175">Coiled coil</keyword>
<reference evidence="4 5" key="1">
    <citation type="journal article" date="2020" name="Nat. Commun.">
        <title>Genome of Tripterygium wilfordii and identification of cytochrome P450 involved in triptolide biosynthesis.</title>
        <authorList>
            <person name="Tu L."/>
            <person name="Su P."/>
            <person name="Zhang Z."/>
            <person name="Gao L."/>
            <person name="Wang J."/>
            <person name="Hu T."/>
            <person name="Zhou J."/>
            <person name="Zhang Y."/>
            <person name="Zhao Y."/>
            <person name="Liu Y."/>
            <person name="Song Y."/>
            <person name="Tong Y."/>
            <person name="Lu Y."/>
            <person name="Yang J."/>
            <person name="Xu C."/>
            <person name="Jia M."/>
            <person name="Peters R.J."/>
            <person name="Huang L."/>
            <person name="Gao W."/>
        </authorList>
    </citation>
    <scope>NUCLEOTIDE SEQUENCE [LARGE SCALE GENOMIC DNA]</scope>
    <source>
        <strain evidence="5">cv. XIE 37</strain>
        <tissue evidence="4">Leaf</tissue>
    </source>
</reference>
<feature type="domain" description="DUF7806" evidence="3">
    <location>
        <begin position="235"/>
        <end position="329"/>
    </location>
</feature>
<keyword evidence="5" id="KW-1185">Reference proteome</keyword>
<feature type="region of interest" description="Disordered" evidence="2">
    <location>
        <begin position="109"/>
        <end position="167"/>
    </location>
</feature>
<dbReference type="PANTHER" id="PTHR35489:SF2">
    <property type="entry name" value="TITAN9"/>
    <property type="match status" value="1"/>
</dbReference>
<evidence type="ECO:0000313" key="5">
    <source>
        <dbReference type="Proteomes" id="UP000593562"/>
    </source>
</evidence>
<accession>A0A7J7CD98</accession>
<organism evidence="4 5">
    <name type="scientific">Tripterygium wilfordii</name>
    <name type="common">Thunder God vine</name>
    <dbReference type="NCBI Taxonomy" id="458696"/>
    <lineage>
        <taxon>Eukaryota</taxon>
        <taxon>Viridiplantae</taxon>
        <taxon>Streptophyta</taxon>
        <taxon>Embryophyta</taxon>
        <taxon>Tracheophyta</taxon>
        <taxon>Spermatophyta</taxon>
        <taxon>Magnoliopsida</taxon>
        <taxon>eudicotyledons</taxon>
        <taxon>Gunneridae</taxon>
        <taxon>Pentapetalae</taxon>
        <taxon>rosids</taxon>
        <taxon>fabids</taxon>
        <taxon>Celastrales</taxon>
        <taxon>Celastraceae</taxon>
        <taxon>Tripterygium</taxon>
    </lineage>
</organism>
<dbReference type="FunCoup" id="A0A7J7CD98">
    <property type="interactions" value="1903"/>
</dbReference>
<feature type="compositionally biased region" description="Polar residues" evidence="2">
    <location>
        <begin position="109"/>
        <end position="143"/>
    </location>
</feature>
<dbReference type="InParanoid" id="A0A7J7CD98"/>
<evidence type="ECO:0000313" key="4">
    <source>
        <dbReference type="EMBL" id="KAF5732144.1"/>
    </source>
</evidence>